<evidence type="ECO:0000256" key="3">
    <source>
        <dbReference type="ARBA" id="ARBA00022692"/>
    </source>
</evidence>
<evidence type="ECO:0000313" key="10">
    <source>
        <dbReference type="EMBL" id="PJZ74573.1"/>
    </source>
</evidence>
<evidence type="ECO:0000256" key="6">
    <source>
        <dbReference type="ARBA" id="ARBA00023136"/>
    </source>
</evidence>
<dbReference type="GO" id="GO:0016787">
    <property type="term" value="F:hydrolase activity"/>
    <property type="evidence" value="ECO:0007669"/>
    <property type="project" value="UniProtKB-KW"/>
</dbReference>
<protein>
    <submittedName>
        <fullName evidence="10">Phosphatase PAP2 family protein</fullName>
    </submittedName>
</protein>
<name>A0A2M9ZRL0_9LEPT</name>
<evidence type="ECO:0000256" key="5">
    <source>
        <dbReference type="ARBA" id="ARBA00022989"/>
    </source>
</evidence>
<dbReference type="Gene3D" id="1.20.144.10">
    <property type="entry name" value="Phosphatidic acid phosphatase type 2/haloperoxidase"/>
    <property type="match status" value="1"/>
</dbReference>
<keyword evidence="3 7" id="KW-0812">Transmembrane</keyword>
<feature type="domain" description="Phosphatidic acid phosphatase type 2/haloperoxidase" evidence="8">
    <location>
        <begin position="62"/>
        <end position="168"/>
    </location>
</feature>
<keyword evidence="6 7" id="KW-0472">Membrane</keyword>
<dbReference type="Proteomes" id="UP000231990">
    <property type="component" value="Unassembled WGS sequence"/>
</dbReference>
<evidence type="ECO:0000256" key="7">
    <source>
        <dbReference type="SAM" id="Phobius"/>
    </source>
</evidence>
<keyword evidence="11" id="KW-1185">Reference proteome</keyword>
<dbReference type="InterPro" id="IPR000326">
    <property type="entry name" value="PAP2/HPO"/>
</dbReference>
<evidence type="ECO:0000256" key="2">
    <source>
        <dbReference type="ARBA" id="ARBA00022475"/>
    </source>
</evidence>
<dbReference type="EMBL" id="NPDZ01000001">
    <property type="protein sequence ID" value="PJZ74573.1"/>
    <property type="molecule type" value="Genomic_DNA"/>
</dbReference>
<feature type="transmembrane region" description="Helical" evidence="7">
    <location>
        <begin position="112"/>
        <end position="137"/>
    </location>
</feature>
<dbReference type="EMBL" id="NPDY01000001">
    <property type="protein sequence ID" value="PJZ71041.1"/>
    <property type="molecule type" value="Genomic_DNA"/>
</dbReference>
<reference evidence="11 12" key="1">
    <citation type="submission" date="2017-07" db="EMBL/GenBank/DDBJ databases">
        <title>Leptospira spp. isolated from tropical soils.</title>
        <authorList>
            <person name="Thibeaux R."/>
            <person name="Iraola G."/>
            <person name="Ferres I."/>
            <person name="Bierque E."/>
            <person name="Girault D."/>
            <person name="Soupe-Gilbert M.-E."/>
            <person name="Picardeau M."/>
            <person name="Goarant C."/>
        </authorList>
    </citation>
    <scope>NUCLEOTIDE SEQUENCE [LARGE SCALE GENOMIC DNA]</scope>
    <source>
        <strain evidence="10 12">FH1-B-B1</strain>
        <strain evidence="9 11">FH1-B-C1</strain>
    </source>
</reference>
<organism evidence="10 12">
    <name type="scientific">Leptospira perolatii</name>
    <dbReference type="NCBI Taxonomy" id="2023191"/>
    <lineage>
        <taxon>Bacteria</taxon>
        <taxon>Pseudomonadati</taxon>
        <taxon>Spirochaetota</taxon>
        <taxon>Spirochaetia</taxon>
        <taxon>Leptospirales</taxon>
        <taxon>Leptospiraceae</taxon>
        <taxon>Leptospira</taxon>
    </lineage>
</organism>
<dbReference type="OrthoDB" id="9801622at2"/>
<dbReference type="AlphaFoldDB" id="A0A2M9ZRL0"/>
<accession>A0A2M9ZRL0</accession>
<dbReference type="SMART" id="SM00014">
    <property type="entry name" value="acidPPc"/>
    <property type="match status" value="1"/>
</dbReference>
<dbReference type="PANTHER" id="PTHR14969:SF62">
    <property type="entry name" value="DECAPRENYLPHOSPHORYL-5-PHOSPHORIBOSE PHOSPHATASE RV3807C-RELATED"/>
    <property type="match status" value="1"/>
</dbReference>
<evidence type="ECO:0000313" key="9">
    <source>
        <dbReference type="EMBL" id="PJZ71041.1"/>
    </source>
</evidence>
<evidence type="ECO:0000256" key="1">
    <source>
        <dbReference type="ARBA" id="ARBA00004651"/>
    </source>
</evidence>
<gene>
    <name evidence="9" type="ORF">CH360_00480</name>
    <name evidence="10" type="ORF">CH373_00480</name>
</gene>
<dbReference type="SUPFAM" id="SSF48317">
    <property type="entry name" value="Acid phosphatase/Vanadium-dependent haloperoxidase"/>
    <property type="match status" value="1"/>
</dbReference>
<keyword evidence="5 7" id="KW-1133">Transmembrane helix</keyword>
<feature type="transmembrane region" description="Helical" evidence="7">
    <location>
        <begin position="157"/>
        <end position="178"/>
    </location>
</feature>
<feature type="transmembrane region" description="Helical" evidence="7">
    <location>
        <begin position="60"/>
        <end position="79"/>
    </location>
</feature>
<dbReference type="InterPro" id="IPR036938">
    <property type="entry name" value="PAP2/HPO_sf"/>
</dbReference>
<evidence type="ECO:0000313" key="11">
    <source>
        <dbReference type="Proteomes" id="UP000231962"/>
    </source>
</evidence>
<evidence type="ECO:0000259" key="8">
    <source>
        <dbReference type="SMART" id="SM00014"/>
    </source>
</evidence>
<keyword evidence="4" id="KW-0378">Hydrolase</keyword>
<feature type="transmembrane region" description="Helical" evidence="7">
    <location>
        <begin position="36"/>
        <end position="54"/>
    </location>
</feature>
<dbReference type="Pfam" id="PF01569">
    <property type="entry name" value="PAP2"/>
    <property type="match status" value="1"/>
</dbReference>
<dbReference type="PANTHER" id="PTHR14969">
    <property type="entry name" value="SPHINGOSINE-1-PHOSPHATE PHOSPHOHYDROLASE"/>
    <property type="match status" value="1"/>
</dbReference>
<evidence type="ECO:0000256" key="4">
    <source>
        <dbReference type="ARBA" id="ARBA00022801"/>
    </source>
</evidence>
<comment type="caution">
    <text evidence="10">The sequence shown here is derived from an EMBL/GenBank/DDBJ whole genome shotgun (WGS) entry which is preliminary data.</text>
</comment>
<sequence>MEFLKELDYSIAFFIRKHINTPGLNRVLSRINRGEALLLIIVPFLIYGTIYKTLPHSWWITFFYTALVSYANDRFVLVLKKAISRKRPLLTVAGKIDENPDMKHSFPSAHAANSMTAVILLVFLFGFPPWFLVFTFLAGLGRLLSLHHFPSDVAGGWLIGCLSGGLGLFFGSWLFAYFNI</sequence>
<dbReference type="Proteomes" id="UP000231962">
    <property type="component" value="Unassembled WGS sequence"/>
</dbReference>
<proteinExistence type="predicted"/>
<keyword evidence="2" id="KW-1003">Cell membrane</keyword>
<evidence type="ECO:0000313" key="12">
    <source>
        <dbReference type="Proteomes" id="UP000231990"/>
    </source>
</evidence>
<dbReference type="RefSeq" id="WP_100711984.1">
    <property type="nucleotide sequence ID" value="NZ_NPDY01000001.1"/>
</dbReference>
<dbReference type="GO" id="GO:0005886">
    <property type="term" value="C:plasma membrane"/>
    <property type="evidence" value="ECO:0007669"/>
    <property type="project" value="UniProtKB-SubCell"/>
</dbReference>
<comment type="subcellular location">
    <subcellularLocation>
        <location evidence="1">Cell membrane</location>
        <topology evidence="1">Multi-pass membrane protein</topology>
    </subcellularLocation>
</comment>